<evidence type="ECO:0000259" key="10">
    <source>
        <dbReference type="PROSITE" id="PS50893"/>
    </source>
</evidence>
<dbReference type="Gene3D" id="3.40.50.300">
    <property type="entry name" value="P-loop containing nucleotide triphosphate hydrolases"/>
    <property type="match status" value="2"/>
</dbReference>
<proteinExistence type="predicted"/>
<reference evidence="12 13" key="1">
    <citation type="submission" date="2018-09" db="EMBL/GenBank/DDBJ databases">
        <title>Characterization of the phylogenetic diversity of five novel species belonging to the genus Bifidobacterium.</title>
        <authorList>
            <person name="Lugli G.A."/>
            <person name="Duranti S."/>
            <person name="Milani C."/>
        </authorList>
    </citation>
    <scope>NUCLEOTIDE SEQUENCE [LARGE SCALE GENOMIC DNA]</scope>
    <source>
        <strain evidence="12 13">2036B</strain>
    </source>
</reference>
<feature type="domain" description="ABC transporter" evidence="10">
    <location>
        <begin position="436"/>
        <end position="684"/>
    </location>
</feature>
<feature type="transmembrane region" description="Helical" evidence="9">
    <location>
        <begin position="1043"/>
        <end position="1069"/>
    </location>
</feature>
<keyword evidence="2" id="KW-0813">Transport</keyword>
<keyword evidence="5 12" id="KW-0067">ATP-binding</keyword>
<dbReference type="Proteomes" id="UP000287609">
    <property type="component" value="Unassembled WGS sequence"/>
</dbReference>
<feature type="transmembrane region" description="Helical" evidence="9">
    <location>
        <begin position="212"/>
        <end position="238"/>
    </location>
</feature>
<feature type="transmembrane region" description="Helical" evidence="9">
    <location>
        <begin position="183"/>
        <end position="206"/>
    </location>
</feature>
<keyword evidence="6 9" id="KW-1133">Transmembrane helix</keyword>
<dbReference type="GO" id="GO:0140359">
    <property type="term" value="F:ABC-type transporter activity"/>
    <property type="evidence" value="ECO:0007669"/>
    <property type="project" value="InterPro"/>
</dbReference>
<evidence type="ECO:0000256" key="5">
    <source>
        <dbReference type="ARBA" id="ARBA00022840"/>
    </source>
</evidence>
<feature type="domain" description="ABC transmembrane type-1" evidence="11">
    <location>
        <begin position="89"/>
        <end position="373"/>
    </location>
</feature>
<evidence type="ECO:0000313" key="13">
    <source>
        <dbReference type="Proteomes" id="UP000287609"/>
    </source>
</evidence>
<comment type="caution">
    <text evidence="12">The sequence shown here is derived from an EMBL/GenBank/DDBJ whole genome shotgun (WGS) entry which is preliminary data.</text>
</comment>
<feature type="domain" description="ABC transporter" evidence="10">
    <location>
        <begin position="1135"/>
        <end position="1389"/>
    </location>
</feature>
<dbReference type="InterPro" id="IPR003439">
    <property type="entry name" value="ABC_transporter-like_ATP-bd"/>
</dbReference>
<comment type="subcellular location">
    <subcellularLocation>
        <location evidence="1">Cell membrane</location>
        <topology evidence="1">Multi-pass membrane protein</topology>
    </subcellularLocation>
</comment>
<dbReference type="PROSITE" id="PS00211">
    <property type="entry name" value="ABC_TRANSPORTER_1"/>
    <property type="match status" value="1"/>
</dbReference>
<feature type="transmembrane region" description="Helical" evidence="9">
    <location>
        <begin position="1075"/>
        <end position="1098"/>
    </location>
</feature>
<feature type="region of interest" description="Disordered" evidence="8">
    <location>
        <begin position="422"/>
        <end position="441"/>
    </location>
</feature>
<dbReference type="FunFam" id="3.40.50.300:FF:000604">
    <property type="entry name" value="ABC transporter B family member 28"/>
    <property type="match status" value="1"/>
</dbReference>
<feature type="transmembrane region" description="Helical" evidence="9">
    <location>
        <begin position="956"/>
        <end position="975"/>
    </location>
</feature>
<evidence type="ECO:0000313" key="12">
    <source>
        <dbReference type="EMBL" id="RSX55515.1"/>
    </source>
</evidence>
<feature type="transmembrane region" description="Helical" evidence="9">
    <location>
        <begin position="103"/>
        <end position="122"/>
    </location>
</feature>
<evidence type="ECO:0000256" key="9">
    <source>
        <dbReference type="SAM" id="Phobius"/>
    </source>
</evidence>
<feature type="region of interest" description="Disordered" evidence="8">
    <location>
        <begin position="722"/>
        <end position="744"/>
    </location>
</feature>
<dbReference type="Pfam" id="PF00005">
    <property type="entry name" value="ABC_tran"/>
    <property type="match status" value="2"/>
</dbReference>
<dbReference type="Pfam" id="PF00664">
    <property type="entry name" value="ABC_membrane"/>
    <property type="match status" value="2"/>
</dbReference>
<accession>A0A430FRN8</accession>
<feature type="transmembrane region" description="Helical" evidence="9">
    <location>
        <begin position="818"/>
        <end position="839"/>
    </location>
</feature>
<dbReference type="PANTHER" id="PTHR24221">
    <property type="entry name" value="ATP-BINDING CASSETTE SUB-FAMILY B"/>
    <property type="match status" value="1"/>
</dbReference>
<dbReference type="GO" id="GO:0005886">
    <property type="term" value="C:plasma membrane"/>
    <property type="evidence" value="ECO:0007669"/>
    <property type="project" value="UniProtKB-SubCell"/>
</dbReference>
<keyword evidence="3 9" id="KW-0812">Transmembrane</keyword>
<dbReference type="SUPFAM" id="SSF52540">
    <property type="entry name" value="P-loop containing nucleoside triphosphate hydrolases"/>
    <property type="match status" value="2"/>
</dbReference>
<dbReference type="InterPro" id="IPR027417">
    <property type="entry name" value="P-loop_NTPase"/>
</dbReference>
<evidence type="ECO:0000259" key="11">
    <source>
        <dbReference type="PROSITE" id="PS50929"/>
    </source>
</evidence>
<feature type="transmembrane region" description="Helical" evidence="9">
    <location>
        <begin position="340"/>
        <end position="359"/>
    </location>
</feature>
<dbReference type="SUPFAM" id="SSF90123">
    <property type="entry name" value="ABC transporter transmembrane region"/>
    <property type="match status" value="2"/>
</dbReference>
<evidence type="ECO:0000256" key="4">
    <source>
        <dbReference type="ARBA" id="ARBA00022741"/>
    </source>
</evidence>
<dbReference type="InterPro" id="IPR017871">
    <property type="entry name" value="ABC_transporter-like_CS"/>
</dbReference>
<feature type="transmembrane region" description="Helical" evidence="9">
    <location>
        <begin position="929"/>
        <end position="950"/>
    </location>
</feature>
<keyword evidence="4" id="KW-0547">Nucleotide-binding</keyword>
<evidence type="ECO:0000256" key="2">
    <source>
        <dbReference type="ARBA" id="ARBA00022448"/>
    </source>
</evidence>
<evidence type="ECO:0000256" key="7">
    <source>
        <dbReference type="ARBA" id="ARBA00023136"/>
    </source>
</evidence>
<evidence type="ECO:0000256" key="8">
    <source>
        <dbReference type="SAM" id="MobiDB-lite"/>
    </source>
</evidence>
<feature type="transmembrane region" description="Helical" evidence="9">
    <location>
        <begin position="297"/>
        <end position="320"/>
    </location>
</feature>
<dbReference type="GO" id="GO:0016887">
    <property type="term" value="F:ATP hydrolysis activity"/>
    <property type="evidence" value="ECO:0007669"/>
    <property type="project" value="InterPro"/>
</dbReference>
<evidence type="ECO:0000256" key="1">
    <source>
        <dbReference type="ARBA" id="ARBA00004651"/>
    </source>
</evidence>
<keyword evidence="7 9" id="KW-0472">Membrane</keyword>
<dbReference type="InterPro" id="IPR036640">
    <property type="entry name" value="ABC1_TM_sf"/>
</dbReference>
<keyword evidence="13" id="KW-1185">Reference proteome</keyword>
<dbReference type="PROSITE" id="PS50929">
    <property type="entry name" value="ABC_TM1F"/>
    <property type="match status" value="2"/>
</dbReference>
<evidence type="ECO:0000256" key="6">
    <source>
        <dbReference type="ARBA" id="ARBA00022989"/>
    </source>
</evidence>
<dbReference type="InterPro" id="IPR039421">
    <property type="entry name" value="Type_1_exporter"/>
</dbReference>
<dbReference type="InterPro" id="IPR003593">
    <property type="entry name" value="AAA+_ATPase"/>
</dbReference>
<dbReference type="CDD" id="cd18781">
    <property type="entry name" value="ABC_6TM_AarD_CydDC_like"/>
    <property type="match status" value="1"/>
</dbReference>
<dbReference type="GO" id="GO:0005737">
    <property type="term" value="C:cytoplasm"/>
    <property type="evidence" value="ECO:0007669"/>
    <property type="project" value="UniProtKB-ARBA"/>
</dbReference>
<name>A0A430FRN8_9BIFI</name>
<gene>
    <name evidence="12" type="ORF">D2E26_0078</name>
</gene>
<sequence>MIDKRLLSIAPGTRKLVLAKVVALWVNLLASIALVYTFVSLLGVILLQADRHAPHLGCLIIQGAKLANGAPADNTCMNLTNLSNAFFPMSAQPNGSDLIWQTYWPTLTIAYYVLIFICLGFIKFLAMRSAATFGVAAGEEVKIALRQRLYQKLVSLGPSYSQRVRTSDVVQSMGEGIDQVQSFFNLFLPQLIYAVLAPITLFAFIAPINMPAAIVLLCCVPLIVIIVGLVAMSAARVFKQYWGKYTDMGAAFLDNLQGLETLKDYDADTDAAKRMDKQAEDFRVMTMKVLQIQLRSLTAMDIVAFGGAAAGIITAVWQYLHSGITFMHIDYGVFAFLNSNLVTVAGVLIIILLSAEFFIPVRQLGSFFHVAMNGMTSSKRIFTLLDAAEPEHGTQQLPADANHLGLVLEGVGYSYKDVASQTGDSGPAAQPENSAASTSSVLAPTATRNALHEVSFTAVPGSLTAIVGESGSGKSTLAALLSGRLTGYAGLISLHAFTKASSDIDFSASDAYELSNLTLDSLTSAVTLVDARSHLFAGTVRENLLMAKPEATDEQLMQALQQAHIDEFIAHQPDGLDMFIEQDAANLSGGQRQRLALARALLVNSPILILDEITSSVDVESEQLIMQTIEQLAKTRTVIMVTHRLANAQHANNIVVLDDGSVAEQGAFDELMAQQGLFEQMYAMQQATEQVGKREHAQLTTAQQHEAPKTLPVATVAKAVSQSTADAPSKAGKSKVAASATSTDDDANTLATEVELAEMYAAADSEDNFNFVSADEMYAAAEAAYEAHTKHDDADVENSDGAVVARLLGEVGPLKRQMIAACIFGTIGHLAATFVPVFGTIALFCATGNKVWGMGLSMALTCCAICAAIRGILRYFEQYQNHNVAFRLLALFRHKAFNALRRLAPAKLQGHGRGDLIALITTDVELLEIFFAHTISPVVIAITTSLLYVITAFALFNPGIAVLMIVAYATLGLMCPKIFGDRLAKYGSDLRTQTALLSDEVLDDMRGLAQIINFKQADARLERLMNLAHALRRQQLQLASHNGAFAGLTNVIVMAYSAIAAFITIGMSVTDPTNIAFNVTAFVLFVSSFGPVLALSALPGDLTNTFAAARRMFALQDEAPLVVEQGTEKPQYDGMMMHDVTFSYVGQPQKSTATADQESAQNASQHDVLEHFNLDVPVTGILGLRGASGRGKSTVLKLLMRYFDPQSGSVTMSGRELPNVDASYRRHVQAMMGQQTYLFDTTIRENLLLANGGASDEQLREALKQASALTLVESMPHGLDTQVGELGSRLSEGERQRIGLARVFLRNADLILLDEPTSRLDSLNEATILQSINRLAESRTRLSEPEPALKQTPKYKPKYAKMKAKAQDASAKKPKYRTKYQAMAEQIQATQQAQQRSKSLAIVLVSHRESTMRICDEVIDL</sequence>
<dbReference type="SMART" id="SM00382">
    <property type="entry name" value="AAA"/>
    <property type="match status" value="2"/>
</dbReference>
<protein>
    <submittedName>
        <fullName evidence="12">ABC transporter ATP-binding protein</fullName>
    </submittedName>
</protein>
<evidence type="ECO:0000256" key="3">
    <source>
        <dbReference type="ARBA" id="ARBA00022692"/>
    </source>
</evidence>
<feature type="transmembrane region" description="Helical" evidence="9">
    <location>
        <begin position="851"/>
        <end position="873"/>
    </location>
</feature>
<dbReference type="PROSITE" id="PS50893">
    <property type="entry name" value="ABC_TRANSPORTER_2"/>
    <property type="match status" value="2"/>
</dbReference>
<dbReference type="GO" id="GO:0005524">
    <property type="term" value="F:ATP binding"/>
    <property type="evidence" value="ECO:0007669"/>
    <property type="project" value="UniProtKB-KW"/>
</dbReference>
<dbReference type="InterPro" id="IPR011527">
    <property type="entry name" value="ABC1_TM_dom"/>
</dbReference>
<feature type="compositionally biased region" description="Polar residues" evidence="8">
    <location>
        <begin position="431"/>
        <end position="441"/>
    </location>
</feature>
<dbReference type="Gene3D" id="1.20.1560.10">
    <property type="entry name" value="ABC transporter type 1, transmembrane domain"/>
    <property type="match status" value="2"/>
</dbReference>
<organism evidence="12 13">
    <name type="scientific">Bifidobacterium dolichotidis</name>
    <dbReference type="NCBI Taxonomy" id="2306976"/>
    <lineage>
        <taxon>Bacteria</taxon>
        <taxon>Bacillati</taxon>
        <taxon>Actinomycetota</taxon>
        <taxon>Actinomycetes</taxon>
        <taxon>Bifidobacteriales</taxon>
        <taxon>Bifidobacteriaceae</taxon>
        <taxon>Bifidobacterium</taxon>
    </lineage>
</organism>
<feature type="transmembrane region" description="Helical" evidence="9">
    <location>
        <begin position="21"/>
        <end position="47"/>
    </location>
</feature>
<dbReference type="PANTHER" id="PTHR24221:SF654">
    <property type="entry name" value="ATP-BINDING CASSETTE SUB-FAMILY B MEMBER 6"/>
    <property type="match status" value="1"/>
</dbReference>
<dbReference type="EMBL" id="QXGM01000001">
    <property type="protein sequence ID" value="RSX55515.1"/>
    <property type="molecule type" value="Genomic_DNA"/>
</dbReference>
<feature type="domain" description="ABC transmembrane type-1" evidence="11">
    <location>
        <begin position="819"/>
        <end position="1104"/>
    </location>
</feature>
<feature type="compositionally biased region" description="Low complexity" evidence="8">
    <location>
        <begin position="727"/>
        <end position="744"/>
    </location>
</feature>